<sequence>MLQPGLLFLLSSALLLSPVDGVLADALATPLIHQVENPVAPLGEREQALLIDRLLDLIQQRLMIQHQVARWKWNQQKPIEDPKREEALLNQVGQQATLKQIDPQWAIAFFRWQIQAGKLIQIADFQTWQHQQIGSFANVPDLNQTLRPQLDQLNLELLQTLVQLTPILACPATQKLIAERSRSILRGEGIDATVRRVALAPLMTVQLPASRDCSPRFNTRKLQAAPAIHSRFEQ</sequence>
<name>B8HQF0_CYAP4</name>
<comment type="pathway">
    <text evidence="1">Metabolic intermediate biosynthesis; prephenate biosynthesis; prephenate from chorismate: step 1/1.</text>
</comment>
<dbReference type="InterPro" id="IPR051331">
    <property type="entry name" value="Chorismate_mutase-related"/>
</dbReference>
<keyword evidence="4" id="KW-0413">Isomerase</keyword>
<dbReference type="GO" id="GO:0004106">
    <property type="term" value="F:chorismate mutase activity"/>
    <property type="evidence" value="ECO:0007669"/>
    <property type="project" value="UniProtKB-EC"/>
</dbReference>
<dbReference type="Pfam" id="PF01817">
    <property type="entry name" value="CM_2"/>
    <property type="match status" value="1"/>
</dbReference>
<reference evidence="7" key="1">
    <citation type="submission" date="2009-01" db="EMBL/GenBank/DDBJ databases">
        <title>Complete sequence of chromosome Cyanothece sp. PCC 7425.</title>
        <authorList>
            <consortium name="US DOE Joint Genome Institute"/>
            <person name="Lucas S."/>
            <person name="Copeland A."/>
            <person name="Lapidus A."/>
            <person name="Glavina del Rio T."/>
            <person name="Dalin E."/>
            <person name="Tice H."/>
            <person name="Bruce D."/>
            <person name="Goodwin L."/>
            <person name="Pitluck S."/>
            <person name="Sims D."/>
            <person name="Meineke L."/>
            <person name="Brettin T."/>
            <person name="Detter J.C."/>
            <person name="Han C."/>
            <person name="Larimer F."/>
            <person name="Land M."/>
            <person name="Hauser L."/>
            <person name="Kyrpides N."/>
            <person name="Ovchinnikova G."/>
            <person name="Liberton M."/>
            <person name="Stoeckel J."/>
            <person name="Banerjee A."/>
            <person name="Singh A."/>
            <person name="Page L."/>
            <person name="Sato H."/>
            <person name="Zhao L."/>
            <person name="Sherman L."/>
            <person name="Pakrasi H."/>
            <person name="Richardson P."/>
        </authorList>
    </citation>
    <scope>NUCLEOTIDE SEQUENCE</scope>
    <source>
        <strain evidence="7">PCC 7425</strain>
    </source>
</reference>
<organism evidence="7">
    <name type="scientific">Cyanothece sp. (strain PCC 7425 / ATCC 29141)</name>
    <dbReference type="NCBI Taxonomy" id="395961"/>
    <lineage>
        <taxon>Bacteria</taxon>
        <taxon>Bacillati</taxon>
        <taxon>Cyanobacteriota</taxon>
        <taxon>Cyanophyceae</taxon>
        <taxon>Gomontiellales</taxon>
        <taxon>Cyanothecaceae</taxon>
        <taxon>Cyanothece</taxon>
    </lineage>
</organism>
<dbReference type="KEGG" id="cyn:Cyan7425_1570"/>
<dbReference type="HOGENOM" id="CLU_1183454_0_0_3"/>
<accession>B8HQF0</accession>
<dbReference type="EMBL" id="CP001344">
    <property type="protein sequence ID" value="ACL43940.1"/>
    <property type="molecule type" value="Genomic_DNA"/>
</dbReference>
<evidence type="ECO:0000259" key="6">
    <source>
        <dbReference type="PROSITE" id="PS51168"/>
    </source>
</evidence>
<dbReference type="UniPathway" id="UPA00120">
    <property type="reaction ID" value="UER00203"/>
</dbReference>
<dbReference type="InterPro" id="IPR002701">
    <property type="entry name" value="CM_II_prokaryot"/>
</dbReference>
<keyword evidence="3 5" id="KW-0732">Signal</keyword>
<evidence type="ECO:0000256" key="4">
    <source>
        <dbReference type="ARBA" id="ARBA00023235"/>
    </source>
</evidence>
<evidence type="ECO:0000313" key="7">
    <source>
        <dbReference type="EMBL" id="ACL43940.1"/>
    </source>
</evidence>
<dbReference type="PROSITE" id="PS51168">
    <property type="entry name" value="CHORISMATE_MUT_2"/>
    <property type="match status" value="1"/>
</dbReference>
<dbReference type="PANTHER" id="PTHR38041">
    <property type="entry name" value="CHORISMATE MUTASE"/>
    <property type="match status" value="1"/>
</dbReference>
<proteinExistence type="predicted"/>
<dbReference type="Gene3D" id="1.20.59.10">
    <property type="entry name" value="Chorismate mutase"/>
    <property type="match status" value="1"/>
</dbReference>
<dbReference type="SUPFAM" id="SSF48600">
    <property type="entry name" value="Chorismate mutase II"/>
    <property type="match status" value="1"/>
</dbReference>
<dbReference type="AlphaFoldDB" id="B8HQF0"/>
<dbReference type="InterPro" id="IPR036979">
    <property type="entry name" value="CM_dom_sf"/>
</dbReference>
<dbReference type="SMART" id="SM00830">
    <property type="entry name" value="CM_2"/>
    <property type="match status" value="1"/>
</dbReference>
<dbReference type="EC" id="5.4.99.5" evidence="2"/>
<feature type="chain" id="PRO_5002873636" description="chorismate mutase" evidence="5">
    <location>
        <begin position="25"/>
        <end position="234"/>
    </location>
</feature>
<evidence type="ECO:0000256" key="3">
    <source>
        <dbReference type="ARBA" id="ARBA00022729"/>
    </source>
</evidence>
<protein>
    <recommendedName>
        <fullName evidence="2">chorismate mutase</fullName>
        <ecNumber evidence="2">5.4.99.5</ecNumber>
    </recommendedName>
</protein>
<dbReference type="NCBIfam" id="TIGR01806">
    <property type="entry name" value="CM_mono2"/>
    <property type="match status" value="1"/>
</dbReference>
<feature type="domain" description="Chorismate mutase" evidence="6">
    <location>
        <begin position="33"/>
        <end position="125"/>
    </location>
</feature>
<dbReference type="PANTHER" id="PTHR38041:SF2">
    <property type="entry name" value="SECRETED CHORISMATE MUTASE"/>
    <property type="match status" value="1"/>
</dbReference>
<dbReference type="STRING" id="395961.Cyan7425_1570"/>
<dbReference type="eggNOG" id="COG1605">
    <property type="taxonomic scope" value="Bacteria"/>
</dbReference>
<evidence type="ECO:0000256" key="1">
    <source>
        <dbReference type="ARBA" id="ARBA00004817"/>
    </source>
</evidence>
<gene>
    <name evidence="7" type="ordered locus">Cyan7425_1570</name>
</gene>
<evidence type="ECO:0000256" key="2">
    <source>
        <dbReference type="ARBA" id="ARBA00012404"/>
    </source>
</evidence>
<feature type="signal peptide" evidence="5">
    <location>
        <begin position="1"/>
        <end position="24"/>
    </location>
</feature>
<evidence type="ECO:0000256" key="5">
    <source>
        <dbReference type="SAM" id="SignalP"/>
    </source>
</evidence>
<dbReference type="InterPro" id="IPR036263">
    <property type="entry name" value="Chorismate_II_sf"/>
</dbReference>
<dbReference type="InterPro" id="IPR008240">
    <property type="entry name" value="Chorismate_mutase_periplasmic"/>
</dbReference>
<dbReference type="GO" id="GO:0009697">
    <property type="term" value="P:salicylic acid biosynthetic process"/>
    <property type="evidence" value="ECO:0007669"/>
    <property type="project" value="TreeGrafter"/>
</dbReference>
<dbReference type="GO" id="GO:0046417">
    <property type="term" value="P:chorismate metabolic process"/>
    <property type="evidence" value="ECO:0007669"/>
    <property type="project" value="InterPro"/>
</dbReference>